<dbReference type="EMBL" id="QWDN01000001">
    <property type="protein sequence ID" value="TEB46133.1"/>
    <property type="molecule type" value="Genomic_DNA"/>
</dbReference>
<gene>
    <name evidence="8" type="ORF">D0809_03820</name>
    <name evidence="7" type="ORF">EV142_101600</name>
</gene>
<evidence type="ECO:0000256" key="5">
    <source>
        <dbReference type="ARBA" id="ARBA00022801"/>
    </source>
</evidence>
<evidence type="ECO:0000313" key="7">
    <source>
        <dbReference type="EMBL" id="TCN61017.1"/>
    </source>
</evidence>
<dbReference type="OrthoDB" id="9801102at2"/>
<evidence type="ECO:0000313" key="8">
    <source>
        <dbReference type="EMBL" id="TEB46133.1"/>
    </source>
</evidence>
<organism evidence="8 10">
    <name type="scientific">Flavobacterium circumlabens</name>
    <dbReference type="NCBI Taxonomy" id="2133765"/>
    <lineage>
        <taxon>Bacteria</taxon>
        <taxon>Pseudomonadati</taxon>
        <taxon>Bacteroidota</taxon>
        <taxon>Flavobacteriia</taxon>
        <taxon>Flavobacteriales</taxon>
        <taxon>Flavobacteriaceae</taxon>
        <taxon>Flavobacterium</taxon>
    </lineage>
</organism>
<evidence type="ECO:0000313" key="9">
    <source>
        <dbReference type="Proteomes" id="UP000295270"/>
    </source>
</evidence>
<sequence>MEIIYSEKAQKDILFWKKSGNKSIMKKITSLIEDILIHPYEGLGKPEQLKYELSGRWSRRIDKEHRIIYRITEENNIEILNILSMKGHYE</sequence>
<keyword evidence="3" id="KW-0540">Nuclease</keyword>
<dbReference type="Gene3D" id="3.30.2310.20">
    <property type="entry name" value="RelE-like"/>
    <property type="match status" value="1"/>
</dbReference>
<dbReference type="Pfam" id="PF06769">
    <property type="entry name" value="YoeB_toxin"/>
    <property type="match status" value="1"/>
</dbReference>
<dbReference type="RefSeq" id="WP_132032510.1">
    <property type="nucleotide sequence ID" value="NZ_JBDSHJ010000020.1"/>
</dbReference>
<reference evidence="7 9" key="1">
    <citation type="journal article" date="2015" name="Stand. Genomic Sci.">
        <title>Genomic Encyclopedia of Bacterial and Archaeal Type Strains, Phase III: the genomes of soil and plant-associated and newly described type strains.</title>
        <authorList>
            <person name="Whitman W.B."/>
            <person name="Woyke T."/>
            <person name="Klenk H.P."/>
            <person name="Zhou Y."/>
            <person name="Lilburn T.G."/>
            <person name="Beck B.J."/>
            <person name="De Vos P."/>
            <person name="Vandamme P."/>
            <person name="Eisen J.A."/>
            <person name="Garrity G."/>
            <person name="Hugenholtz P."/>
            <person name="Kyrpides N.C."/>
        </authorList>
    </citation>
    <scope>NUCLEOTIDE SEQUENCE [LARGE SCALE GENOMIC DNA]</scope>
    <source>
        <strain evidence="7 9">P5626</strain>
    </source>
</reference>
<dbReference type="SUPFAM" id="SSF143011">
    <property type="entry name" value="RelE-like"/>
    <property type="match status" value="1"/>
</dbReference>
<dbReference type="EMBL" id="SLWA01000001">
    <property type="protein sequence ID" value="TCN61017.1"/>
    <property type="molecule type" value="Genomic_DNA"/>
</dbReference>
<protein>
    <recommendedName>
        <fullName evidence="6">Putative mRNA interferase YoeB</fullName>
    </recommendedName>
</protein>
<proteinExistence type="inferred from homology"/>
<reference evidence="8 10" key="2">
    <citation type="journal article" date="2018" name="Syst. Appl. Microbiol.">
        <title>Flavobacterium circumlabens sp. nov. and Flavobacterium cupreum sp. nov., two psychrotrophic species isolated from Antarctic environmental samples.</title>
        <authorList>
            <person name="Kralova S."/>
            <person name="Busse H.J."/>
            <person name="Svec P."/>
            <person name="Maslanova I."/>
            <person name="Stankova E."/>
            <person name="Bartak M."/>
            <person name="Sedlacek I."/>
        </authorList>
    </citation>
    <scope>NUCLEOTIDE SEQUENCE [LARGE SCALE GENOMIC DNA]</scope>
    <source>
        <strain evidence="8 10">CCM 8828</strain>
    </source>
</reference>
<dbReference type="PANTHER" id="PTHR38039:SF1">
    <property type="entry name" value="TOXIN YOEB"/>
    <property type="match status" value="1"/>
</dbReference>
<dbReference type="PANTHER" id="PTHR38039">
    <property type="entry name" value="TOXIN YOEB"/>
    <property type="match status" value="1"/>
</dbReference>
<accession>A0A4Y7UI57</accession>
<evidence type="ECO:0000256" key="6">
    <source>
        <dbReference type="ARBA" id="ARBA00030388"/>
    </source>
</evidence>
<dbReference type="NCBIfam" id="TIGR02116">
    <property type="entry name" value="toxin_Txe_YoeB"/>
    <property type="match status" value="1"/>
</dbReference>
<evidence type="ECO:0000256" key="2">
    <source>
        <dbReference type="ARBA" id="ARBA00022649"/>
    </source>
</evidence>
<name>A0A4Y7UI57_9FLAO</name>
<evidence type="ECO:0000256" key="1">
    <source>
        <dbReference type="ARBA" id="ARBA00008172"/>
    </source>
</evidence>
<comment type="caution">
    <text evidence="8">The sequence shown here is derived from an EMBL/GenBank/DDBJ whole genome shotgun (WGS) entry which is preliminary data.</text>
</comment>
<dbReference type="GO" id="GO:0004519">
    <property type="term" value="F:endonuclease activity"/>
    <property type="evidence" value="ECO:0007669"/>
    <property type="project" value="UniProtKB-KW"/>
</dbReference>
<keyword evidence="5" id="KW-0378">Hydrolase</keyword>
<dbReference type="InterPro" id="IPR035093">
    <property type="entry name" value="RelE/ParE_toxin_dom_sf"/>
</dbReference>
<reference evidence="7" key="3">
    <citation type="submission" date="2019-03" db="EMBL/GenBank/DDBJ databases">
        <authorList>
            <person name="Whitman W."/>
            <person name="Huntemann M."/>
            <person name="Clum A."/>
            <person name="Pillay M."/>
            <person name="Palaniappan K."/>
            <person name="Varghese N."/>
            <person name="Mikhailova N."/>
            <person name="Stamatis D."/>
            <person name="Reddy T."/>
            <person name="Daum C."/>
            <person name="Shapiro N."/>
            <person name="Ivanova N."/>
            <person name="Kyrpides N."/>
            <person name="Woyke T."/>
        </authorList>
    </citation>
    <scope>NUCLEOTIDE SEQUENCE</scope>
    <source>
        <strain evidence="7">P5626</strain>
    </source>
</reference>
<dbReference type="Proteomes" id="UP000298340">
    <property type="component" value="Unassembled WGS sequence"/>
</dbReference>
<comment type="similarity">
    <text evidence="1">Belongs to the YoeB family.</text>
</comment>
<dbReference type="GO" id="GO:0016787">
    <property type="term" value="F:hydrolase activity"/>
    <property type="evidence" value="ECO:0007669"/>
    <property type="project" value="UniProtKB-KW"/>
</dbReference>
<evidence type="ECO:0000256" key="3">
    <source>
        <dbReference type="ARBA" id="ARBA00022722"/>
    </source>
</evidence>
<dbReference type="GO" id="GO:0045892">
    <property type="term" value="P:negative regulation of DNA-templated transcription"/>
    <property type="evidence" value="ECO:0007669"/>
    <property type="project" value="TreeGrafter"/>
</dbReference>
<evidence type="ECO:0000313" key="10">
    <source>
        <dbReference type="Proteomes" id="UP000298340"/>
    </source>
</evidence>
<keyword evidence="9" id="KW-1185">Reference proteome</keyword>
<keyword evidence="2" id="KW-1277">Toxin-antitoxin system</keyword>
<dbReference type="GO" id="GO:0006401">
    <property type="term" value="P:RNA catabolic process"/>
    <property type="evidence" value="ECO:0007669"/>
    <property type="project" value="InterPro"/>
</dbReference>
<evidence type="ECO:0000256" key="4">
    <source>
        <dbReference type="ARBA" id="ARBA00022759"/>
    </source>
</evidence>
<keyword evidence="4" id="KW-0255">Endonuclease</keyword>
<dbReference type="InterPro" id="IPR009614">
    <property type="entry name" value="YoeB_toxin"/>
</dbReference>
<dbReference type="AlphaFoldDB" id="A0A4Y7UI57"/>
<dbReference type="Proteomes" id="UP000295270">
    <property type="component" value="Unassembled WGS sequence"/>
</dbReference>